<dbReference type="EMBL" id="CP139858">
    <property type="protein sequence ID" value="WQC02313.1"/>
    <property type="molecule type" value="Genomic_DNA"/>
</dbReference>
<evidence type="ECO:0000313" key="2">
    <source>
        <dbReference type="EMBL" id="WQC02313.1"/>
    </source>
</evidence>
<protein>
    <submittedName>
        <fullName evidence="2">Uncharacterized protein</fullName>
    </submittedName>
</protein>
<evidence type="ECO:0000313" key="3">
    <source>
        <dbReference type="Proteomes" id="UP001322481"/>
    </source>
</evidence>
<name>A0ABZ0VZK0_9HYPH</name>
<sequence>MQEAVAALPLAANVPHRVLVGAQAEHVLRERLLLQRREQALAVTDAEVRSRPEQGDAHHRGRRPALADHDRLRAALAAVRHAGDPGDLAQRRQAIAGLGRHRRNQVGPDGRVFGREDSHTGRFAFSQDHRLLEVLHDRQISRTMADQYSVTKAGNIRPVSRKYSISSMAGKMARK</sequence>
<reference evidence="2 3" key="1">
    <citation type="submission" date="2023-11" db="EMBL/GenBank/DDBJ databases">
        <authorList>
            <person name="Panchal A.K."/>
            <person name="Meaney J.S."/>
            <person name="Karas B.J."/>
            <person name="diCenzo G.C."/>
        </authorList>
    </citation>
    <scope>NUCLEOTIDE SEQUENCE [LARGE SCALE GENOMIC DNA]</scope>
    <source>
        <strain evidence="2 3">NZP2235</strain>
    </source>
</reference>
<evidence type="ECO:0000256" key="1">
    <source>
        <dbReference type="SAM" id="MobiDB-lite"/>
    </source>
</evidence>
<organism evidence="2 3">
    <name type="scientific">Mesorhizobium huakuii</name>
    <dbReference type="NCBI Taxonomy" id="28104"/>
    <lineage>
        <taxon>Bacteria</taxon>
        <taxon>Pseudomonadati</taxon>
        <taxon>Pseudomonadota</taxon>
        <taxon>Alphaproteobacteria</taxon>
        <taxon>Hyphomicrobiales</taxon>
        <taxon>Phyllobacteriaceae</taxon>
        <taxon>Mesorhizobium</taxon>
    </lineage>
</organism>
<keyword evidence="3" id="KW-1185">Reference proteome</keyword>
<proteinExistence type="predicted"/>
<gene>
    <name evidence="2" type="ORF">U0R22_006556</name>
</gene>
<accession>A0ABZ0VZK0</accession>
<dbReference type="Proteomes" id="UP001322481">
    <property type="component" value="Chromosome"/>
</dbReference>
<feature type="compositionally biased region" description="Basic and acidic residues" evidence="1">
    <location>
        <begin position="46"/>
        <end position="58"/>
    </location>
</feature>
<dbReference type="RefSeq" id="WP_322417166.1">
    <property type="nucleotide sequence ID" value="NZ_CP139858.1"/>
</dbReference>
<feature type="region of interest" description="Disordered" evidence="1">
    <location>
        <begin position="44"/>
        <end position="65"/>
    </location>
</feature>